<feature type="region of interest" description="Disordered" evidence="2">
    <location>
        <begin position="1"/>
        <end position="141"/>
    </location>
</feature>
<feature type="region of interest" description="Disordered" evidence="2">
    <location>
        <begin position="575"/>
        <end position="666"/>
    </location>
</feature>
<dbReference type="InterPro" id="IPR022783">
    <property type="entry name" value="GCFC_dom"/>
</dbReference>
<feature type="compositionally biased region" description="Low complexity" evidence="2">
    <location>
        <begin position="651"/>
        <end position="664"/>
    </location>
</feature>
<dbReference type="RefSeq" id="XP_067918528.1">
    <property type="nucleotide sequence ID" value="XM_068069499.1"/>
</dbReference>
<reference evidence="4 5" key="1">
    <citation type="journal article" date="2017" name="Int. J. Parasitol.">
        <title>The genome of the protozoan parasite Cystoisospora suis and a reverse vaccinology approach to identify vaccine candidates.</title>
        <authorList>
            <person name="Palmieri N."/>
            <person name="Shrestha A."/>
            <person name="Ruttkowski B."/>
            <person name="Beck T."/>
            <person name="Vogl C."/>
            <person name="Tomley F."/>
            <person name="Blake D.P."/>
            <person name="Joachim A."/>
        </authorList>
    </citation>
    <scope>NUCLEOTIDE SEQUENCE [LARGE SCALE GENOMIC DNA]</scope>
    <source>
        <strain evidence="4 5">Wien I</strain>
    </source>
</reference>
<feature type="region of interest" description="Disordered" evidence="2">
    <location>
        <begin position="857"/>
        <end position="878"/>
    </location>
</feature>
<feature type="compositionally biased region" description="Basic and acidic residues" evidence="2">
    <location>
        <begin position="181"/>
        <end position="194"/>
    </location>
</feature>
<feature type="compositionally biased region" description="Polar residues" evidence="2">
    <location>
        <begin position="198"/>
        <end position="209"/>
    </location>
</feature>
<dbReference type="GO" id="GO:0071008">
    <property type="term" value="C:U2-type post-mRNA release spliceosomal complex"/>
    <property type="evidence" value="ECO:0007669"/>
    <property type="project" value="TreeGrafter"/>
</dbReference>
<dbReference type="GO" id="GO:0000390">
    <property type="term" value="P:spliceosomal complex disassembly"/>
    <property type="evidence" value="ECO:0007669"/>
    <property type="project" value="InterPro"/>
</dbReference>
<feature type="region of interest" description="Disordered" evidence="2">
    <location>
        <begin position="511"/>
        <end position="541"/>
    </location>
</feature>
<dbReference type="VEuPathDB" id="ToxoDB:CSUI_009383"/>
<feature type="compositionally biased region" description="Basic and acidic residues" evidence="2">
    <location>
        <begin position="322"/>
        <end position="346"/>
    </location>
</feature>
<dbReference type="PROSITE" id="PS50174">
    <property type="entry name" value="G_PATCH"/>
    <property type="match status" value="1"/>
</dbReference>
<evidence type="ECO:0000256" key="2">
    <source>
        <dbReference type="SAM" id="MobiDB-lite"/>
    </source>
</evidence>
<evidence type="ECO:0000313" key="4">
    <source>
        <dbReference type="EMBL" id="PHJ16803.1"/>
    </source>
</evidence>
<dbReference type="GO" id="GO:0003676">
    <property type="term" value="F:nucleic acid binding"/>
    <property type="evidence" value="ECO:0007669"/>
    <property type="project" value="InterPro"/>
</dbReference>
<dbReference type="PANTHER" id="PTHR23329:SF1">
    <property type="entry name" value="TUFTELIN-INTERACTING PROTEIN 11"/>
    <property type="match status" value="1"/>
</dbReference>
<feature type="domain" description="G-patch" evidence="3">
    <location>
        <begin position="291"/>
        <end position="336"/>
    </location>
</feature>
<dbReference type="AlphaFoldDB" id="A0A2C6KK95"/>
<comment type="caution">
    <text evidence="4">The sequence shown here is derived from an EMBL/GenBank/DDBJ whole genome shotgun (WGS) entry which is preliminary data.</text>
</comment>
<dbReference type="PANTHER" id="PTHR23329">
    <property type="entry name" value="TUFTELIN-INTERACTING PROTEIN 11-RELATED"/>
    <property type="match status" value="1"/>
</dbReference>
<organism evidence="4 5">
    <name type="scientific">Cystoisospora suis</name>
    <dbReference type="NCBI Taxonomy" id="483139"/>
    <lineage>
        <taxon>Eukaryota</taxon>
        <taxon>Sar</taxon>
        <taxon>Alveolata</taxon>
        <taxon>Apicomplexa</taxon>
        <taxon>Conoidasida</taxon>
        <taxon>Coccidia</taxon>
        <taxon>Eucoccidiorida</taxon>
        <taxon>Eimeriorina</taxon>
        <taxon>Sarcocystidae</taxon>
        <taxon>Cystoisospora</taxon>
    </lineage>
</organism>
<dbReference type="InterPro" id="IPR045211">
    <property type="entry name" value="TFP11/STIP/Ntr1"/>
</dbReference>
<feature type="region of interest" description="Disordered" evidence="2">
    <location>
        <begin position="304"/>
        <end position="346"/>
    </location>
</feature>
<feature type="compositionally biased region" description="Basic and acidic residues" evidence="2">
    <location>
        <begin position="265"/>
        <end position="277"/>
    </location>
</feature>
<evidence type="ECO:0000256" key="1">
    <source>
        <dbReference type="ARBA" id="ARBA00010900"/>
    </source>
</evidence>
<evidence type="ECO:0000259" key="3">
    <source>
        <dbReference type="PROSITE" id="PS50174"/>
    </source>
</evidence>
<feature type="region of interest" description="Disordered" evidence="2">
    <location>
        <begin position="359"/>
        <end position="397"/>
    </location>
</feature>
<dbReference type="GeneID" id="94432710"/>
<dbReference type="Pfam" id="PF01585">
    <property type="entry name" value="G-patch"/>
    <property type="match status" value="1"/>
</dbReference>
<sequence>MSTEDTSRRLRFGGGFSSSSSAASRKKEQIYGIFADDVDEQDYAERRPGFLQDSSSDDEANGDGRSSGRKGRVGARIEFVRGGVWKPEQPVGEVKKGEGSVGLRKKKKTRPGVGRDAEDQEEHEGELDTREEAASVEPSLREQLLNAQVLKEVLGDAYASSEEDEEGSEKAGTKEEEEDERHDNGKSESEEKEFVSGPQPSDQPKNGTSPDDRKENSSEPQKKRQKIGESEDDTSSEDDSLYESSHKFKFTEAQLGKGETGGLEGGHDGGGRERPIVPEKNTWGFAKMERTYGVGFKLLKKMGFKGGGLGRHGTGVANPLEVRVREKNRGLQDSGEKVGRPSKKNDGLTALDILLGRKQDKDNAETALSDAWRKGSSAAQNKSSIEKRKRRMAKTAAELAAEGRLQQQKSRDKVASKSVRIIDMTGPEVRLIEDRGDLKNTLLQHKLRVRSEGGDEEEEGILTALAEQHDRKKPGPAPNAPLRSLQMQLRMVIREVEDQLRRVVGEKKEEEGYLLQETEEESDEACRGGSVAGEGEDSAIPLEEAVAGSVRSSRTMASRVDQIYTRMSELRNRLVNEGVSKGGDGSTLRGLRRSEGEKRDRGGERPRRSERDRWSRSSSSRSSSESSREDRRRRRENRDTVDKDKSRSRTSPGNSSPLSAASSPLPDPFGLTDVLSTAQDLHARFPFEFRLLHIPTILTALLRARLHRHTKSWNPLSTSAESSSVYSVVLPSAVGRLVGFFASLQQQEPSEVHAFAMGLSVAEAAKEGNRDKISGSWALRLVSGQVEGSKLQSREHRRHQNKVTFPLSMHEQSGSLRFIHLPMRVSLEPYRFGNEALEHILSLALLEQLRSSLVNSWHPDGDAEGNTGKDEKQGESSTSQHVCVVTLVERWLGALPPSLGRRLVEEVVLQKLSKAVDAWEPAKATVPIHTWLHPWLPHLSAHHLQLLSSPLRVKIGHALEAYWNPRDRSAVNLLLPWQHVFDTYSFAALLQRSVMPKLHDHLLNVPIRPDNQQLEGLQDVLVWAPLLPVEMLVNLFVTAFFPRWLQVLKVWLSSTHADFNEILEWYSGWKDTLPAALVAHTRVQGIFVEALQLMNFASAALGLPIIQQQPVTLGGMGGVVPTPPSSGGMEPPRAPEPAEPTPPTLLEYLEGLAKEKGILFKPKVGRVEEGKQVYAYGRMNMYVKEKMIYVKGKAVLSWTAVDVDELLKLAKGEWTTVPGSSRRDTS</sequence>
<dbReference type="SMART" id="SM00443">
    <property type="entry name" value="G_patch"/>
    <property type="match status" value="1"/>
</dbReference>
<gene>
    <name evidence="4" type="ORF">CSUI_009383</name>
</gene>
<protein>
    <submittedName>
        <fullName evidence="4">G-patch domain-containing protein</fullName>
    </submittedName>
</protein>
<feature type="compositionally biased region" description="Acidic residues" evidence="2">
    <location>
        <begin position="230"/>
        <end position="241"/>
    </location>
</feature>
<keyword evidence="5" id="KW-1185">Reference proteome</keyword>
<dbReference type="Pfam" id="PF07842">
    <property type="entry name" value="GCFC"/>
    <property type="match status" value="1"/>
</dbReference>
<feature type="region of interest" description="Disordered" evidence="2">
    <location>
        <begin position="155"/>
        <end position="282"/>
    </location>
</feature>
<feature type="compositionally biased region" description="Basic and acidic residues" evidence="2">
    <location>
        <begin position="592"/>
        <end position="615"/>
    </location>
</feature>
<name>A0A2C6KK95_9APIC</name>
<proteinExistence type="inferred from homology"/>
<feature type="compositionally biased region" description="Basic and acidic residues" evidence="2">
    <location>
        <begin position="626"/>
        <end position="647"/>
    </location>
</feature>
<dbReference type="OrthoDB" id="4822at2759"/>
<comment type="similarity">
    <text evidence="1">Belongs to the TFP11/STIP family.</text>
</comment>
<evidence type="ECO:0000313" key="5">
    <source>
        <dbReference type="Proteomes" id="UP000221165"/>
    </source>
</evidence>
<feature type="compositionally biased region" description="Basic and acidic residues" evidence="2">
    <location>
        <begin position="210"/>
        <end position="229"/>
    </location>
</feature>
<accession>A0A2C6KK95</accession>
<feature type="compositionally biased region" description="Gly residues" evidence="2">
    <location>
        <begin position="304"/>
        <end position="313"/>
    </location>
</feature>
<dbReference type="EMBL" id="MIGC01005575">
    <property type="protein sequence ID" value="PHJ16803.1"/>
    <property type="molecule type" value="Genomic_DNA"/>
</dbReference>
<feature type="compositionally biased region" description="Low complexity" evidence="2">
    <location>
        <begin position="616"/>
        <end position="625"/>
    </location>
</feature>
<dbReference type="Proteomes" id="UP000221165">
    <property type="component" value="Unassembled WGS sequence"/>
</dbReference>
<dbReference type="InterPro" id="IPR000467">
    <property type="entry name" value="G_patch_dom"/>
</dbReference>